<evidence type="ECO:0000313" key="1">
    <source>
        <dbReference type="EMBL" id="XCH39360.1"/>
    </source>
</evidence>
<name>A0AAU8GED2_9VIRU</name>
<accession>A0AAU8GED2</accession>
<reference evidence="1" key="1">
    <citation type="submission" date="2024-06" db="EMBL/GenBank/DDBJ databases">
        <title>North American crayfish harbour diverse members of the Nudiviridae.</title>
        <authorList>
            <person name="Stratton C."/>
            <person name="Bojko J."/>
        </authorList>
    </citation>
    <scope>NUCLEOTIDE SEQUENCE</scope>
    <source>
        <strain evidence="1">142H</strain>
    </source>
</reference>
<organism evidence="1">
    <name type="scientific">Faxonius propinquus nudivirus</name>
    <dbReference type="NCBI Taxonomy" id="3139431"/>
    <lineage>
        <taxon>Viruses</taxon>
        <taxon>Viruses incertae sedis</taxon>
        <taxon>Naldaviricetes</taxon>
        <taxon>Lefavirales</taxon>
        <taxon>Nudiviridae</taxon>
    </lineage>
</organism>
<protein>
    <submittedName>
        <fullName evidence="1">Uncharacterized protein</fullName>
    </submittedName>
</protein>
<sequence>MEDIEQYRFLALRSFIEKDPIALAYIRNLKEKDVDNGLLQNFYKIFSSLQNKISLIKIGKGIIRQSLILGKNLIINKIPFIKFLTPEKIKISVNEEEYLALINHTTTVQKDTNAYFIIGKNMIMDLLNLNIEMLLDNVKDINKLNTLNNEDLLKLNKMSSPKSEVINSINPENSTDKYIYPNLTTITTDAEIHSTDDSNFIVTETNKNTNTSDEVFFDVNEIDKTSQETFSECNENKNSELANENDENLDCMENEIGNFQDLVSENNNDINQIENINEYINEYMNEPEFETMENNVLDIKSNNDVEKQDTIDNEIKKERKTKRKFDSLLNENDAEINNLLKINDVEINNPQKIQKIINDDISDVSIAELLKMVNNNKKEEMTINTYANNDGSTFLFE</sequence>
<dbReference type="EMBL" id="PP955094">
    <property type="protein sequence ID" value="XCH39360.1"/>
    <property type="molecule type" value="Genomic_DNA"/>
</dbReference>
<gene>
    <name evidence="1" type="ORF">FpNV_115</name>
</gene>
<proteinExistence type="predicted"/>